<keyword evidence="12" id="KW-0732">Signal</keyword>
<accession>A0A285UU01</accession>
<dbReference type="SUPFAM" id="SSF53850">
    <property type="entry name" value="Periplasmic binding protein-like II"/>
    <property type="match status" value="1"/>
</dbReference>
<dbReference type="Gene3D" id="3.40.190.10">
    <property type="entry name" value="Periplasmic binding protein-like II"/>
    <property type="match status" value="2"/>
</dbReference>
<feature type="signal peptide" evidence="12">
    <location>
        <begin position="1"/>
        <end position="27"/>
    </location>
</feature>
<gene>
    <name evidence="14" type="ORF">SAMN05892877_114158</name>
</gene>
<comment type="subunit">
    <text evidence="4">Homodimer.</text>
</comment>
<evidence type="ECO:0000256" key="9">
    <source>
        <dbReference type="ARBA" id="ARBA00023004"/>
    </source>
</evidence>
<comment type="function">
    <text evidence="1">Responsible for the formation of the pyrimidine heterocycle in the thiamine biosynthesis pathway. Catalyzes the formation of hydroxymethylpyrimidine phosphate (HMP-P) from histidine and pyridoxal phosphate (PLP). The protein uses PLP and the active site histidine to form HMP-P, generating an inactive enzyme. The enzyme can only undergo a single turnover, which suggests it is a suicide enzyme.</text>
</comment>
<keyword evidence="6" id="KW-0479">Metal-binding</keyword>
<dbReference type="InterPro" id="IPR027939">
    <property type="entry name" value="NMT1/THI5"/>
</dbReference>
<dbReference type="RefSeq" id="WP_097141874.1">
    <property type="nucleotide sequence ID" value="NZ_OBQD01000014.1"/>
</dbReference>
<evidence type="ECO:0000256" key="7">
    <source>
        <dbReference type="ARBA" id="ARBA00022898"/>
    </source>
</evidence>
<dbReference type="Proteomes" id="UP000219167">
    <property type="component" value="Unassembled WGS sequence"/>
</dbReference>
<evidence type="ECO:0000256" key="10">
    <source>
        <dbReference type="ARBA" id="ARBA00033171"/>
    </source>
</evidence>
<dbReference type="Pfam" id="PF09084">
    <property type="entry name" value="NMT1"/>
    <property type="match status" value="1"/>
</dbReference>
<dbReference type="AlphaFoldDB" id="A0A285UU01"/>
<evidence type="ECO:0000256" key="11">
    <source>
        <dbReference type="ARBA" id="ARBA00048179"/>
    </source>
</evidence>
<organism evidence="14 15">
    <name type="scientific">Rhizobium subbaraonis</name>
    <dbReference type="NCBI Taxonomy" id="908946"/>
    <lineage>
        <taxon>Bacteria</taxon>
        <taxon>Pseudomonadati</taxon>
        <taxon>Pseudomonadota</taxon>
        <taxon>Alphaproteobacteria</taxon>
        <taxon>Hyphomicrobiales</taxon>
        <taxon>Rhizobiaceae</taxon>
        <taxon>Rhizobium/Agrobacterium group</taxon>
        <taxon>Rhizobium</taxon>
    </lineage>
</organism>
<keyword evidence="9" id="KW-0408">Iron</keyword>
<evidence type="ECO:0000256" key="6">
    <source>
        <dbReference type="ARBA" id="ARBA00022723"/>
    </source>
</evidence>
<comment type="catalytic activity">
    <reaction evidence="11">
        <text>N(6)-(pyridoxal phosphate)-L-lysyl-[4-amino-5-hydroxymethyl-2-methylpyrimidine phosphate synthase] + L-histidyl-[4-amino-5-hydroxymethyl-2-methylpyrimidine phosphate synthase] + 2 Fe(3+) + 4 H2O = L-lysyl-[4-amino-5-hydroxymethyl-2-methylpyrimidine phosphate synthase] + (2S)-2-amino-5-hydroxy-4-oxopentanoyl-[4-amino-5-hydroxymethyl-2-methylpyrimidine phosphate synthase] + 4-amino-2-methyl-5-(phosphooxymethyl)pyrimidine + 3-oxopropanoate + 2 Fe(2+) + 2 H(+)</text>
        <dbReference type="Rhea" id="RHEA:65756"/>
        <dbReference type="Rhea" id="RHEA-COMP:16892"/>
        <dbReference type="Rhea" id="RHEA-COMP:16893"/>
        <dbReference type="Rhea" id="RHEA-COMP:16894"/>
        <dbReference type="Rhea" id="RHEA-COMP:16895"/>
        <dbReference type="ChEBI" id="CHEBI:15377"/>
        <dbReference type="ChEBI" id="CHEBI:15378"/>
        <dbReference type="ChEBI" id="CHEBI:29033"/>
        <dbReference type="ChEBI" id="CHEBI:29034"/>
        <dbReference type="ChEBI" id="CHEBI:29969"/>
        <dbReference type="ChEBI" id="CHEBI:29979"/>
        <dbReference type="ChEBI" id="CHEBI:33190"/>
        <dbReference type="ChEBI" id="CHEBI:58354"/>
        <dbReference type="ChEBI" id="CHEBI:143915"/>
        <dbReference type="ChEBI" id="CHEBI:157692"/>
    </reaction>
    <physiologicalReaction direction="left-to-right" evidence="11">
        <dbReference type="Rhea" id="RHEA:65757"/>
    </physiologicalReaction>
</comment>
<reference evidence="14 15" key="1">
    <citation type="submission" date="2017-08" db="EMBL/GenBank/DDBJ databases">
        <authorList>
            <person name="de Groot N.N."/>
        </authorList>
    </citation>
    <scope>NUCLEOTIDE SEQUENCE [LARGE SCALE GENOMIC DNA]</scope>
    <source>
        <strain evidence="14 15">JC85</strain>
    </source>
</reference>
<dbReference type="PANTHER" id="PTHR31528">
    <property type="entry name" value="4-AMINO-5-HYDROXYMETHYL-2-METHYLPYRIMIDINE PHOSPHATE SYNTHASE THI11-RELATED"/>
    <property type="match status" value="1"/>
</dbReference>
<keyword evidence="8" id="KW-0784">Thiamine biosynthesis</keyword>
<evidence type="ECO:0000313" key="14">
    <source>
        <dbReference type="EMBL" id="SOC45320.1"/>
    </source>
</evidence>
<dbReference type="GO" id="GO:0009228">
    <property type="term" value="P:thiamine biosynthetic process"/>
    <property type="evidence" value="ECO:0007669"/>
    <property type="project" value="UniProtKB-KW"/>
</dbReference>
<keyword evidence="15" id="KW-1185">Reference proteome</keyword>
<dbReference type="InterPro" id="IPR015168">
    <property type="entry name" value="SsuA/THI5"/>
</dbReference>
<protein>
    <recommendedName>
        <fullName evidence="10">Thiamine pyrimidine synthase</fullName>
    </recommendedName>
</protein>
<evidence type="ECO:0000313" key="15">
    <source>
        <dbReference type="Proteomes" id="UP000219167"/>
    </source>
</evidence>
<keyword evidence="7" id="KW-0663">Pyridoxal phosphate</keyword>
<feature type="domain" description="SsuA/THI5-like" evidence="13">
    <location>
        <begin position="41"/>
        <end position="252"/>
    </location>
</feature>
<sequence length="335" mass="35985">MNLPLKCSIAAIAFAVTLIGGSLPAKAAEAVSVRLKWVAQAQFAGVYVAKAKGFYEEAGLDATINPGGPNINVETLVASGADTFGIASGTEGVLYAREKGLPLTCIGMSQQMTPFAYVAYDDSGINSVKDFKGKTVATWMTGPQFTLYSVLAHEGLAQGDANIVSQPFSMQPFIDKQYDVATVTLYNELNTLKEQGINNIKVFLPDDSGVTTQQDSIVTSEKMIAEKPEVVQAFLNATLKGWKYAFENKSEAVDIVMAAGSGLERKHQELMLEEIEKLMRAKLGGSEGLGAIDMASIKAVHDSLREYKALNTDVDLEAAFDQSFWAKVPADAKSM</sequence>
<dbReference type="PANTHER" id="PTHR31528:SF1">
    <property type="entry name" value="4-AMINO-5-HYDROXYMETHYL-2-METHYLPYRIMIDINE PHOSPHATE SYNTHASE THI11-RELATED"/>
    <property type="match status" value="1"/>
</dbReference>
<evidence type="ECO:0000256" key="1">
    <source>
        <dbReference type="ARBA" id="ARBA00003469"/>
    </source>
</evidence>
<dbReference type="EMBL" id="OBQD01000014">
    <property type="protein sequence ID" value="SOC45320.1"/>
    <property type="molecule type" value="Genomic_DNA"/>
</dbReference>
<evidence type="ECO:0000256" key="2">
    <source>
        <dbReference type="ARBA" id="ARBA00004948"/>
    </source>
</evidence>
<proteinExistence type="inferred from homology"/>
<evidence type="ECO:0000256" key="4">
    <source>
        <dbReference type="ARBA" id="ARBA00011738"/>
    </source>
</evidence>
<feature type="chain" id="PRO_5011995731" description="Thiamine pyrimidine synthase" evidence="12">
    <location>
        <begin position="28"/>
        <end position="335"/>
    </location>
</feature>
<comment type="similarity">
    <text evidence="3">Belongs to the NMT1/THI5 family.</text>
</comment>
<name>A0A285UU01_9HYPH</name>
<evidence type="ECO:0000256" key="5">
    <source>
        <dbReference type="ARBA" id="ARBA00022679"/>
    </source>
</evidence>
<evidence type="ECO:0000256" key="8">
    <source>
        <dbReference type="ARBA" id="ARBA00022977"/>
    </source>
</evidence>
<comment type="pathway">
    <text evidence="2">Cofactor biosynthesis; thiamine diphosphate biosynthesis.</text>
</comment>
<keyword evidence="5" id="KW-0808">Transferase</keyword>
<evidence type="ECO:0000256" key="12">
    <source>
        <dbReference type="SAM" id="SignalP"/>
    </source>
</evidence>
<evidence type="ECO:0000259" key="13">
    <source>
        <dbReference type="Pfam" id="PF09084"/>
    </source>
</evidence>
<dbReference type="GO" id="GO:0046872">
    <property type="term" value="F:metal ion binding"/>
    <property type="evidence" value="ECO:0007669"/>
    <property type="project" value="UniProtKB-KW"/>
</dbReference>
<dbReference type="OrthoDB" id="5372616at2"/>
<dbReference type="GO" id="GO:0016740">
    <property type="term" value="F:transferase activity"/>
    <property type="evidence" value="ECO:0007669"/>
    <property type="project" value="UniProtKB-KW"/>
</dbReference>
<evidence type="ECO:0000256" key="3">
    <source>
        <dbReference type="ARBA" id="ARBA00009406"/>
    </source>
</evidence>